<feature type="transmembrane region" description="Helical" evidence="1">
    <location>
        <begin position="37"/>
        <end position="55"/>
    </location>
</feature>
<name>A0ABY1H2T9_9STAP</name>
<proteinExistence type="predicted"/>
<keyword evidence="1" id="KW-0812">Transmembrane</keyword>
<gene>
    <name evidence="2" type="ORF">SAMN03097721_00925</name>
</gene>
<dbReference type="Proteomes" id="UP000182665">
    <property type="component" value="Unassembled WGS sequence"/>
</dbReference>
<protein>
    <submittedName>
        <fullName evidence="2">Uncharacterized protein</fullName>
    </submittedName>
</protein>
<comment type="caution">
    <text evidence="2">The sequence shown here is derived from an EMBL/GenBank/DDBJ whole genome shotgun (WGS) entry which is preliminary data.</text>
</comment>
<accession>A0ABY1H2T9</accession>
<keyword evidence="1" id="KW-0472">Membrane</keyword>
<sequence length="73" mass="8496">MKKVLVTSCVFIISVLTLLFVRELGEYFNLTFFNFLEGPYVICGISFINTLLIYFGEIKEKYDNKLKMGDNIK</sequence>
<reference evidence="2 3" key="1">
    <citation type="submission" date="2016-11" db="EMBL/GenBank/DDBJ databases">
        <authorList>
            <person name="Varghese N."/>
            <person name="Submissions S."/>
        </authorList>
    </citation>
    <scope>NUCLEOTIDE SEQUENCE [LARGE SCALE GENOMIC DNA]</scope>
    <source>
        <strain evidence="2 3">NFIX07</strain>
    </source>
</reference>
<evidence type="ECO:0000313" key="3">
    <source>
        <dbReference type="Proteomes" id="UP000182665"/>
    </source>
</evidence>
<keyword evidence="1" id="KW-1133">Transmembrane helix</keyword>
<keyword evidence="3" id="KW-1185">Reference proteome</keyword>
<evidence type="ECO:0000256" key="1">
    <source>
        <dbReference type="SAM" id="Phobius"/>
    </source>
</evidence>
<dbReference type="EMBL" id="FPKT01000002">
    <property type="protein sequence ID" value="SFZ74731.1"/>
    <property type="molecule type" value="Genomic_DNA"/>
</dbReference>
<organism evidence="2 3">
    <name type="scientific">Staphylococcus pasteuri</name>
    <dbReference type="NCBI Taxonomy" id="45972"/>
    <lineage>
        <taxon>Bacteria</taxon>
        <taxon>Bacillati</taxon>
        <taxon>Bacillota</taxon>
        <taxon>Bacilli</taxon>
        <taxon>Bacillales</taxon>
        <taxon>Staphylococcaceae</taxon>
        <taxon>Staphylococcus</taxon>
    </lineage>
</organism>
<evidence type="ECO:0000313" key="2">
    <source>
        <dbReference type="EMBL" id="SFZ74731.1"/>
    </source>
</evidence>